<feature type="region of interest" description="Disordered" evidence="1">
    <location>
        <begin position="1"/>
        <end position="166"/>
    </location>
</feature>
<protein>
    <recommendedName>
        <fullName evidence="4">DUF5709 domain-containing protein</fullName>
    </recommendedName>
</protein>
<proteinExistence type="predicted"/>
<organism evidence="2 3">
    <name type="scientific">Streptomyces filamentosus</name>
    <name type="common">Streptomyces roseosporus</name>
    <dbReference type="NCBI Taxonomy" id="67294"/>
    <lineage>
        <taxon>Bacteria</taxon>
        <taxon>Bacillati</taxon>
        <taxon>Actinomycetota</taxon>
        <taxon>Actinomycetes</taxon>
        <taxon>Kitasatosporales</taxon>
        <taxon>Streptomycetaceae</taxon>
        <taxon>Streptomyces</taxon>
    </lineage>
</organism>
<evidence type="ECO:0000256" key="1">
    <source>
        <dbReference type="SAM" id="MobiDB-lite"/>
    </source>
</evidence>
<evidence type="ECO:0008006" key="4">
    <source>
        <dbReference type="Google" id="ProtNLM"/>
    </source>
</evidence>
<evidence type="ECO:0000313" key="2">
    <source>
        <dbReference type="EMBL" id="GHG10484.1"/>
    </source>
</evidence>
<comment type="caution">
    <text evidence="2">The sequence shown here is derived from an EMBL/GenBank/DDBJ whole genome shotgun (WGS) entry which is preliminary data.</text>
</comment>
<dbReference type="EMBL" id="BNBE01000002">
    <property type="protein sequence ID" value="GHG10484.1"/>
    <property type="molecule type" value="Genomic_DNA"/>
</dbReference>
<keyword evidence="3" id="KW-1185">Reference proteome</keyword>
<evidence type="ECO:0000313" key="3">
    <source>
        <dbReference type="Proteomes" id="UP000632849"/>
    </source>
</evidence>
<sequence>MTSPEEAAAETDARGDDVYQPTGSDASNRPGDPLDPENALETGTTGNPEEPGYSPPDRPTAVTRTGTTAGEQREGASLDERLAEERPDVAPEPGDGIGDLPGGEGEPLDEESGAAPAGRLVRADTAVPGGVAARDAGPEDTRAAEEAAMHRDTAVDGGHEPSPLPE</sequence>
<reference evidence="2" key="2">
    <citation type="submission" date="2020-09" db="EMBL/GenBank/DDBJ databases">
        <authorList>
            <person name="Sun Q."/>
            <person name="Ohkuma M."/>
        </authorList>
    </citation>
    <scope>NUCLEOTIDE SEQUENCE</scope>
    <source>
        <strain evidence="2">JCM 4122</strain>
    </source>
</reference>
<feature type="compositionally biased region" description="Gly residues" evidence="1">
    <location>
        <begin position="95"/>
        <end position="105"/>
    </location>
</feature>
<name>A0A919BSI7_STRFL</name>
<gene>
    <name evidence="2" type="ORF">GCM10017667_48970</name>
</gene>
<accession>A0A919BSI7</accession>
<dbReference type="AlphaFoldDB" id="A0A919BSI7"/>
<reference evidence="2" key="1">
    <citation type="journal article" date="2014" name="Int. J. Syst. Evol. Microbiol.">
        <title>Complete genome sequence of Corynebacterium casei LMG S-19264T (=DSM 44701T), isolated from a smear-ripened cheese.</title>
        <authorList>
            <consortium name="US DOE Joint Genome Institute (JGI-PGF)"/>
            <person name="Walter F."/>
            <person name="Albersmeier A."/>
            <person name="Kalinowski J."/>
            <person name="Ruckert C."/>
        </authorList>
    </citation>
    <scope>NUCLEOTIDE SEQUENCE</scope>
    <source>
        <strain evidence="2">JCM 4122</strain>
    </source>
</reference>
<dbReference type="RefSeq" id="WP_190042972.1">
    <property type="nucleotide sequence ID" value="NZ_BNBE01000002.1"/>
</dbReference>
<dbReference type="Proteomes" id="UP000632849">
    <property type="component" value="Unassembled WGS sequence"/>
</dbReference>
<feature type="compositionally biased region" description="Basic and acidic residues" evidence="1">
    <location>
        <begin position="136"/>
        <end position="159"/>
    </location>
</feature>
<feature type="compositionally biased region" description="Basic and acidic residues" evidence="1">
    <location>
        <begin position="71"/>
        <end position="89"/>
    </location>
</feature>